<proteinExistence type="predicted"/>
<feature type="signal peptide" evidence="1">
    <location>
        <begin position="1"/>
        <end position="24"/>
    </location>
</feature>
<evidence type="ECO:0000256" key="1">
    <source>
        <dbReference type="SAM" id="SignalP"/>
    </source>
</evidence>
<protein>
    <submittedName>
        <fullName evidence="2">DUF5052 family protein</fullName>
    </submittedName>
</protein>
<feature type="chain" id="PRO_5017769283" evidence="1">
    <location>
        <begin position="25"/>
        <end position="93"/>
    </location>
</feature>
<evidence type="ECO:0000313" key="2">
    <source>
        <dbReference type="EMBL" id="RGM72150.1"/>
    </source>
</evidence>
<dbReference type="EMBL" id="QSTP01000005">
    <property type="protein sequence ID" value="RGM72150.1"/>
    <property type="molecule type" value="Genomic_DNA"/>
</dbReference>
<evidence type="ECO:0000313" key="3">
    <source>
        <dbReference type="Proteomes" id="UP000260758"/>
    </source>
</evidence>
<dbReference type="RefSeq" id="WP_117718659.1">
    <property type="nucleotide sequence ID" value="NZ_QSTP01000005.1"/>
</dbReference>
<gene>
    <name evidence="2" type="ORF">DXB99_06320</name>
</gene>
<name>A0A3E4YBW5_9FIRM</name>
<comment type="caution">
    <text evidence="2">The sequence shown here is derived from an EMBL/GenBank/DDBJ whole genome shotgun (WGS) entry which is preliminary data.</text>
</comment>
<organism evidence="2 3">
    <name type="scientific">Agathobacter rectalis</name>
    <dbReference type="NCBI Taxonomy" id="39491"/>
    <lineage>
        <taxon>Bacteria</taxon>
        <taxon>Bacillati</taxon>
        <taxon>Bacillota</taxon>
        <taxon>Clostridia</taxon>
        <taxon>Lachnospirales</taxon>
        <taxon>Lachnospiraceae</taxon>
        <taxon>Agathobacter</taxon>
    </lineage>
</organism>
<dbReference type="AlphaFoldDB" id="A0A3E4YBW5"/>
<keyword evidence="1" id="KW-0732">Signal</keyword>
<reference evidence="2 3" key="1">
    <citation type="submission" date="2018-08" db="EMBL/GenBank/DDBJ databases">
        <title>A genome reference for cultivated species of the human gut microbiota.</title>
        <authorList>
            <person name="Zou Y."/>
            <person name="Xue W."/>
            <person name="Luo G."/>
        </authorList>
    </citation>
    <scope>NUCLEOTIDE SEQUENCE [LARGE SCALE GENOMIC DNA]</scope>
    <source>
        <strain evidence="2 3">OM07-13</strain>
    </source>
</reference>
<sequence>MKKKIIAITLGLALCLGMTGCASWDRMVTDMKSDMNDGMQRTITVYTADGKKLATYEGKIDIETNDGGYVKFDFNGKRYIYYNCFVESIADID</sequence>
<dbReference type="PROSITE" id="PS51257">
    <property type="entry name" value="PROKAR_LIPOPROTEIN"/>
    <property type="match status" value="1"/>
</dbReference>
<dbReference type="Proteomes" id="UP000260758">
    <property type="component" value="Unassembled WGS sequence"/>
</dbReference>
<accession>A0A3E4YBW5</accession>